<evidence type="ECO:0000259" key="10">
    <source>
        <dbReference type="Pfam" id="PF14905"/>
    </source>
</evidence>
<gene>
    <name evidence="11" type="ORF">LX87_03523</name>
</gene>
<evidence type="ECO:0000256" key="6">
    <source>
        <dbReference type="ARBA" id="ARBA00023237"/>
    </source>
</evidence>
<dbReference type="Gene3D" id="2.60.40.1120">
    <property type="entry name" value="Carboxypeptidase-like, regulatory domain"/>
    <property type="match status" value="1"/>
</dbReference>
<dbReference type="GO" id="GO:0009279">
    <property type="term" value="C:cell outer membrane"/>
    <property type="evidence" value="ECO:0007669"/>
    <property type="project" value="UniProtKB-SubCell"/>
</dbReference>
<reference evidence="11 12" key="1">
    <citation type="submission" date="2018-06" db="EMBL/GenBank/DDBJ databases">
        <title>Genomic Encyclopedia of Archaeal and Bacterial Type Strains, Phase II (KMG-II): from individual species to whole genera.</title>
        <authorList>
            <person name="Goeker M."/>
        </authorList>
    </citation>
    <scope>NUCLEOTIDE SEQUENCE [LARGE SCALE GENOMIC DNA]</scope>
    <source>
        <strain evidence="11 12">DSM 21851</strain>
    </source>
</reference>
<dbReference type="PROSITE" id="PS52016">
    <property type="entry name" value="TONB_DEPENDENT_REC_3"/>
    <property type="match status" value="1"/>
</dbReference>
<dbReference type="InterPro" id="IPR036942">
    <property type="entry name" value="Beta-barrel_TonB_sf"/>
</dbReference>
<proteinExistence type="inferred from homology"/>
<dbReference type="Gene3D" id="2.40.170.20">
    <property type="entry name" value="TonB-dependent receptor, beta-barrel domain"/>
    <property type="match status" value="1"/>
</dbReference>
<keyword evidence="12" id="KW-1185">Reference proteome</keyword>
<evidence type="ECO:0000313" key="11">
    <source>
        <dbReference type="EMBL" id="RAJ95775.1"/>
    </source>
</evidence>
<protein>
    <submittedName>
        <fullName evidence="11">Outer membrane receptor protein involved in Fe transport</fullName>
    </submittedName>
</protein>
<dbReference type="Pfam" id="PF07715">
    <property type="entry name" value="Plug"/>
    <property type="match status" value="1"/>
</dbReference>
<dbReference type="Proteomes" id="UP000248790">
    <property type="component" value="Unassembled WGS sequence"/>
</dbReference>
<evidence type="ECO:0000256" key="8">
    <source>
        <dbReference type="SAM" id="SignalP"/>
    </source>
</evidence>
<feature type="domain" description="Outer membrane protein beta-barrel" evidence="10">
    <location>
        <begin position="398"/>
        <end position="804"/>
    </location>
</feature>
<keyword evidence="8" id="KW-0732">Signal</keyword>
<dbReference type="InterPro" id="IPR012910">
    <property type="entry name" value="Plug_dom"/>
</dbReference>
<feature type="chain" id="PRO_5016379770" evidence="8">
    <location>
        <begin position="38"/>
        <end position="821"/>
    </location>
</feature>
<evidence type="ECO:0000259" key="9">
    <source>
        <dbReference type="Pfam" id="PF07715"/>
    </source>
</evidence>
<dbReference type="OrthoDB" id="905812at2"/>
<evidence type="ECO:0000256" key="2">
    <source>
        <dbReference type="ARBA" id="ARBA00022448"/>
    </source>
</evidence>
<name>A0A327WWE0_LARAB</name>
<dbReference type="Gene3D" id="2.170.130.10">
    <property type="entry name" value="TonB-dependent receptor, plug domain"/>
    <property type="match status" value="1"/>
</dbReference>
<keyword evidence="2 7" id="KW-0813">Transport</keyword>
<feature type="domain" description="TonB-dependent receptor plug" evidence="9">
    <location>
        <begin position="165"/>
        <end position="242"/>
    </location>
</feature>
<evidence type="ECO:0000256" key="1">
    <source>
        <dbReference type="ARBA" id="ARBA00004571"/>
    </source>
</evidence>
<keyword evidence="5 7" id="KW-0472">Membrane</keyword>
<evidence type="ECO:0000313" key="12">
    <source>
        <dbReference type="Proteomes" id="UP000248790"/>
    </source>
</evidence>
<evidence type="ECO:0000256" key="4">
    <source>
        <dbReference type="ARBA" id="ARBA00022692"/>
    </source>
</evidence>
<dbReference type="SUPFAM" id="SSF49464">
    <property type="entry name" value="Carboxypeptidase regulatory domain-like"/>
    <property type="match status" value="1"/>
</dbReference>
<keyword evidence="6 7" id="KW-0998">Cell outer membrane</keyword>
<comment type="caution">
    <text evidence="11">The sequence shown here is derived from an EMBL/GenBank/DDBJ whole genome shotgun (WGS) entry which is preliminary data.</text>
</comment>
<comment type="similarity">
    <text evidence="7">Belongs to the TonB-dependent receptor family.</text>
</comment>
<dbReference type="EMBL" id="QLMC01000004">
    <property type="protein sequence ID" value="RAJ95775.1"/>
    <property type="molecule type" value="Genomic_DNA"/>
</dbReference>
<dbReference type="InterPro" id="IPR037066">
    <property type="entry name" value="Plug_dom_sf"/>
</dbReference>
<accession>A0A327WWE0</accession>
<evidence type="ECO:0000256" key="7">
    <source>
        <dbReference type="PROSITE-ProRule" id="PRU01360"/>
    </source>
</evidence>
<sequence length="821" mass="92469">MNPTFTFLSGRFSVTAQRYLLCLFIVLHGLALPSAHAQDGKLKVKGKALDAQTNAPLIYASVRLFKQTDSSFVAGAITTETGDFSVDATAGNYYAVLEFIGYKSLKKSGIRLTRENSPLDLGTIKLAASASTLDEVVVQGEKSTMEFSLDKRIFNVGKDLANAGGTAVDILSNVPSVAVDVEGNVSLRGSSSVRILIDGKPSGLVSFKGGSGLQQLQGSMIERIEVITNPSARYEAEGMGGVINIVLKKERKEGFNGSFDVILGNPANYGLAANVNYRRKNLNFFVNYTASYRNTPGRSSQYQEVYRNDSTFLTQQNSTGKLKGQNNNARAGIDYFFNDKNVLTGSYTWRISKGKRFTDIRYQDYLNSLTNPQSITYRTQDETETEPNSEYALTYKRSFKRQGHELTADVRYLDNWEKSDQYFGQRTVLPDGRPSSIPNSLQRSVNDETEKQLLVQIDYVQPFAKDGKFEAGLRSSSRDMTNDYWVRQQTAEGGWTPLPGLTNDFLYEENINALYGIIGNKTRKLSYQAGLRAEWTDVTTTLRQTNDVNPRSYANLFPSVHVTYDLPRQNALQVSYSRRVRRPTYNDLSPFMTFSDNRNFFSGNPDLNPEFTDAFEIGHIKYLGKGSIGSSLYYRYTTGKIIRIRRVDENGFANTRPENLATEDSYGAEFTTSYSFFKWWKLDGSVNFFRAITNGDNLDTDFQSDTYSWFARANNRLTVWKNTDIQLRGNYEAPQLTPQGRRKAIATLDFAASRDIMKGNATLTLNVLDVFNSRRFRSITEGGNFYTENNSQGRLRQVNLTFNYRLRQAKKKTKDVGEGDY</sequence>
<dbReference type="Pfam" id="PF14905">
    <property type="entry name" value="OMP_b-brl_3"/>
    <property type="match status" value="1"/>
</dbReference>
<evidence type="ECO:0000256" key="5">
    <source>
        <dbReference type="ARBA" id="ARBA00023136"/>
    </source>
</evidence>
<dbReference type="PANTHER" id="PTHR40980:SF4">
    <property type="entry name" value="TONB-DEPENDENT RECEPTOR-LIKE BETA-BARREL DOMAIN-CONTAINING PROTEIN"/>
    <property type="match status" value="1"/>
</dbReference>
<evidence type="ECO:0000256" key="3">
    <source>
        <dbReference type="ARBA" id="ARBA00022452"/>
    </source>
</evidence>
<dbReference type="SUPFAM" id="SSF56935">
    <property type="entry name" value="Porins"/>
    <property type="match status" value="1"/>
</dbReference>
<dbReference type="InterPro" id="IPR008969">
    <property type="entry name" value="CarboxyPept-like_regulatory"/>
</dbReference>
<comment type="subcellular location">
    <subcellularLocation>
        <location evidence="1 7">Cell outer membrane</location>
        <topology evidence="1 7">Multi-pass membrane protein</topology>
    </subcellularLocation>
</comment>
<dbReference type="InterPro" id="IPR041700">
    <property type="entry name" value="OMP_b-brl_3"/>
</dbReference>
<feature type="signal peptide" evidence="8">
    <location>
        <begin position="1"/>
        <end position="37"/>
    </location>
</feature>
<keyword evidence="3 7" id="KW-1134">Transmembrane beta strand</keyword>
<keyword evidence="11" id="KW-0675">Receptor</keyword>
<dbReference type="Pfam" id="PF13620">
    <property type="entry name" value="CarboxypepD_reg"/>
    <property type="match status" value="1"/>
</dbReference>
<dbReference type="AlphaFoldDB" id="A0A327WWE0"/>
<keyword evidence="4 7" id="KW-0812">Transmembrane</keyword>
<dbReference type="InterPro" id="IPR039426">
    <property type="entry name" value="TonB-dep_rcpt-like"/>
</dbReference>
<organism evidence="11 12">
    <name type="scientific">Larkinella arboricola</name>
    <dbReference type="NCBI Taxonomy" id="643671"/>
    <lineage>
        <taxon>Bacteria</taxon>
        <taxon>Pseudomonadati</taxon>
        <taxon>Bacteroidota</taxon>
        <taxon>Cytophagia</taxon>
        <taxon>Cytophagales</taxon>
        <taxon>Spirosomataceae</taxon>
        <taxon>Larkinella</taxon>
    </lineage>
</organism>
<dbReference type="PANTHER" id="PTHR40980">
    <property type="entry name" value="PLUG DOMAIN-CONTAINING PROTEIN"/>
    <property type="match status" value="1"/>
</dbReference>
<dbReference type="RefSeq" id="WP_111629566.1">
    <property type="nucleotide sequence ID" value="NZ_QLMC01000004.1"/>
</dbReference>